<evidence type="ECO:0000256" key="13">
    <source>
        <dbReference type="ARBA" id="ARBA00022932"/>
    </source>
</evidence>
<comment type="cofactor">
    <cofactor evidence="2 17">
        <name>Mg(2+)</name>
        <dbReference type="ChEBI" id="CHEBI:18420"/>
    </cofactor>
</comment>
<evidence type="ECO:0000256" key="12">
    <source>
        <dbReference type="ARBA" id="ARBA00022842"/>
    </source>
</evidence>
<evidence type="ECO:0000256" key="9">
    <source>
        <dbReference type="ARBA" id="ARBA00022723"/>
    </source>
</evidence>
<evidence type="ECO:0000256" key="1">
    <source>
        <dbReference type="ARBA" id="ARBA00001936"/>
    </source>
</evidence>
<evidence type="ECO:0000259" key="18">
    <source>
        <dbReference type="SMART" id="SM00479"/>
    </source>
</evidence>
<dbReference type="PANTHER" id="PTHR30231:SF41">
    <property type="entry name" value="DNA POLYMERASE III SUBUNIT EPSILON"/>
    <property type="match status" value="1"/>
</dbReference>
<dbReference type="InterPro" id="IPR006054">
    <property type="entry name" value="DnaQ"/>
</dbReference>
<name>A0ABU2ZHW9_9SPHN</name>
<dbReference type="InterPro" id="IPR012337">
    <property type="entry name" value="RNaseH-like_sf"/>
</dbReference>
<reference evidence="19 20" key="1">
    <citation type="submission" date="2023-09" db="EMBL/GenBank/DDBJ databases">
        <authorList>
            <person name="Rey-Velasco X."/>
        </authorList>
    </citation>
    <scope>NUCLEOTIDE SEQUENCE [LARGE SCALE GENOMIC DNA]</scope>
    <source>
        <strain evidence="19 20">F390</strain>
    </source>
</reference>
<evidence type="ECO:0000256" key="14">
    <source>
        <dbReference type="ARBA" id="ARBA00023211"/>
    </source>
</evidence>
<dbReference type="NCBIfam" id="TIGR01406">
    <property type="entry name" value="dnaQ_proteo"/>
    <property type="match status" value="1"/>
</dbReference>
<comment type="caution">
    <text evidence="19">The sequence shown here is derived from an EMBL/GenBank/DDBJ whole genome shotgun (WGS) entry which is preliminary data.</text>
</comment>
<dbReference type="GO" id="GO:0003887">
    <property type="term" value="F:DNA-directed DNA polymerase activity"/>
    <property type="evidence" value="ECO:0007669"/>
    <property type="project" value="UniProtKB-EC"/>
</dbReference>
<dbReference type="PANTHER" id="PTHR30231">
    <property type="entry name" value="DNA POLYMERASE III SUBUNIT EPSILON"/>
    <property type="match status" value="1"/>
</dbReference>
<evidence type="ECO:0000256" key="8">
    <source>
        <dbReference type="ARBA" id="ARBA00022722"/>
    </source>
</evidence>
<dbReference type="Gene3D" id="3.30.420.10">
    <property type="entry name" value="Ribonuclease H-like superfamily/Ribonuclease H"/>
    <property type="match status" value="1"/>
</dbReference>
<dbReference type="CDD" id="cd06131">
    <property type="entry name" value="DNA_pol_III_epsilon_Ecoli_like"/>
    <property type="match status" value="1"/>
</dbReference>
<keyword evidence="20" id="KW-1185">Reference proteome</keyword>
<dbReference type="Pfam" id="PF00929">
    <property type="entry name" value="RNase_T"/>
    <property type="match status" value="1"/>
</dbReference>
<dbReference type="NCBIfam" id="NF004316">
    <property type="entry name" value="PRK05711.1"/>
    <property type="match status" value="1"/>
</dbReference>
<proteinExistence type="predicted"/>
<evidence type="ECO:0000313" key="19">
    <source>
        <dbReference type="EMBL" id="MDT0576217.1"/>
    </source>
</evidence>
<keyword evidence="6 17" id="KW-0548">Nucleotidyltransferase</keyword>
<evidence type="ECO:0000256" key="2">
    <source>
        <dbReference type="ARBA" id="ARBA00001946"/>
    </source>
</evidence>
<evidence type="ECO:0000256" key="5">
    <source>
        <dbReference type="ARBA" id="ARBA00022679"/>
    </source>
</evidence>
<evidence type="ECO:0000256" key="7">
    <source>
        <dbReference type="ARBA" id="ARBA00022705"/>
    </source>
</evidence>
<comment type="subunit">
    <text evidence="17">DNA polymerase III contains a core (composed of alpha, epsilon and theta chains) that associates with a tau subunit. This core dimerizes to form the POLIII' complex. PolIII' associates with the gamma complex (composed of gamma, delta, delta', psi and chi chains) and with the beta chain to form the complete DNA polymerase III complex.</text>
</comment>
<keyword evidence="14 17" id="KW-0464">Manganese</keyword>
<evidence type="ECO:0000256" key="6">
    <source>
        <dbReference type="ARBA" id="ARBA00022695"/>
    </source>
</evidence>
<dbReference type="EMBL" id="JAVRHS010000005">
    <property type="protein sequence ID" value="MDT0576217.1"/>
    <property type="molecule type" value="Genomic_DNA"/>
</dbReference>
<gene>
    <name evidence="17 19" type="primary">dnaQ</name>
    <name evidence="19" type="ORF">RM533_08460</name>
</gene>
<keyword evidence="9 17" id="KW-0479">Metal-binding</keyword>
<sequence length="248" mass="27589">MREIVFDTETTGLDPDTGDRMVEIGCIELLHQVATGRVFHTYFNPDRAMPAEAEAVHGLSATFLSDKRRFHEHAEELLDFLGDAKLIAHNARFDFKFLNAELISCQREPVCLSRMIDTVEIAKKKHPGAKLSLDALCTRYGIDRSHRTRHGALLDAELLAQLYVELNGGRQIGLELAALEGSPNGPPSATGSLLPANGIKRIMRTARPHCASEEELVRHARFVANMIDPIWTRDSSIVDGRKRSSLPQ</sequence>
<evidence type="ECO:0000256" key="10">
    <source>
        <dbReference type="ARBA" id="ARBA00022801"/>
    </source>
</evidence>
<dbReference type="SMART" id="SM00479">
    <property type="entry name" value="EXOIII"/>
    <property type="match status" value="1"/>
</dbReference>
<comment type="cofactor">
    <cofactor evidence="1 17">
        <name>Mn(2+)</name>
        <dbReference type="ChEBI" id="CHEBI:29035"/>
    </cofactor>
</comment>
<dbReference type="InterPro" id="IPR006309">
    <property type="entry name" value="DnaQ_proteo"/>
</dbReference>
<keyword evidence="11 17" id="KW-0269">Exonuclease</keyword>
<evidence type="ECO:0000256" key="16">
    <source>
        <dbReference type="ARBA" id="ARBA00049244"/>
    </source>
</evidence>
<protein>
    <recommendedName>
        <fullName evidence="4 17">DNA polymerase III subunit epsilon</fullName>
        <ecNumber evidence="3 17">2.7.7.7</ecNumber>
    </recommendedName>
</protein>
<evidence type="ECO:0000313" key="20">
    <source>
        <dbReference type="Proteomes" id="UP001259803"/>
    </source>
</evidence>
<evidence type="ECO:0000256" key="3">
    <source>
        <dbReference type="ARBA" id="ARBA00012417"/>
    </source>
</evidence>
<evidence type="ECO:0000256" key="17">
    <source>
        <dbReference type="RuleBase" id="RU364087"/>
    </source>
</evidence>
<keyword evidence="10 17" id="KW-0378">Hydrolase</keyword>
<evidence type="ECO:0000256" key="11">
    <source>
        <dbReference type="ARBA" id="ARBA00022839"/>
    </source>
</evidence>
<keyword evidence="12 17" id="KW-0460">Magnesium</keyword>
<evidence type="ECO:0000256" key="15">
    <source>
        <dbReference type="ARBA" id="ARBA00025483"/>
    </source>
</evidence>
<dbReference type="EC" id="2.7.7.7" evidence="3 17"/>
<keyword evidence="8 17" id="KW-0540">Nuclease</keyword>
<dbReference type="Proteomes" id="UP001259803">
    <property type="component" value="Unassembled WGS sequence"/>
</dbReference>
<keyword evidence="13 17" id="KW-0239">DNA-directed DNA polymerase</keyword>
<dbReference type="InterPro" id="IPR036397">
    <property type="entry name" value="RNaseH_sf"/>
</dbReference>
<organism evidence="19 20">
    <name type="scientific">Croceicoccus esteveae</name>
    <dbReference type="NCBI Taxonomy" id="3075597"/>
    <lineage>
        <taxon>Bacteria</taxon>
        <taxon>Pseudomonadati</taxon>
        <taxon>Pseudomonadota</taxon>
        <taxon>Alphaproteobacteria</taxon>
        <taxon>Sphingomonadales</taxon>
        <taxon>Erythrobacteraceae</taxon>
        <taxon>Croceicoccus</taxon>
    </lineage>
</organism>
<comment type="function">
    <text evidence="15 17">DNA polymerase III is a complex, multichain enzyme responsible for most of the replicative synthesis in bacteria. The epsilon subunit contain the editing function and is a proofreading 3'-5' exonuclease.</text>
</comment>
<accession>A0ABU2ZHW9</accession>
<evidence type="ECO:0000256" key="4">
    <source>
        <dbReference type="ARBA" id="ARBA00020352"/>
    </source>
</evidence>
<dbReference type="SUPFAM" id="SSF53098">
    <property type="entry name" value="Ribonuclease H-like"/>
    <property type="match status" value="1"/>
</dbReference>
<keyword evidence="7 17" id="KW-0235">DNA replication</keyword>
<dbReference type="InterPro" id="IPR013520">
    <property type="entry name" value="Ribonucl_H"/>
</dbReference>
<comment type="catalytic activity">
    <reaction evidence="16 17">
        <text>DNA(n) + a 2'-deoxyribonucleoside 5'-triphosphate = DNA(n+1) + diphosphate</text>
        <dbReference type="Rhea" id="RHEA:22508"/>
        <dbReference type="Rhea" id="RHEA-COMP:17339"/>
        <dbReference type="Rhea" id="RHEA-COMP:17340"/>
        <dbReference type="ChEBI" id="CHEBI:33019"/>
        <dbReference type="ChEBI" id="CHEBI:61560"/>
        <dbReference type="ChEBI" id="CHEBI:173112"/>
        <dbReference type="EC" id="2.7.7.7"/>
    </reaction>
</comment>
<feature type="domain" description="Exonuclease" evidence="18">
    <location>
        <begin position="2"/>
        <end position="172"/>
    </location>
</feature>
<dbReference type="RefSeq" id="WP_311340784.1">
    <property type="nucleotide sequence ID" value="NZ_JAVRHS010000005.1"/>
</dbReference>
<keyword evidence="5 17" id="KW-0808">Transferase</keyword>
<dbReference type="NCBIfam" id="TIGR00573">
    <property type="entry name" value="dnaq"/>
    <property type="match status" value="1"/>
</dbReference>